<dbReference type="GO" id="GO:0022857">
    <property type="term" value="F:transmembrane transporter activity"/>
    <property type="evidence" value="ECO:0007669"/>
    <property type="project" value="InterPro"/>
</dbReference>
<feature type="transmembrane region" description="Helical" evidence="9">
    <location>
        <begin position="268"/>
        <end position="288"/>
    </location>
</feature>
<comment type="caution">
    <text evidence="11">The sequence shown here is derived from an EMBL/GenBank/DDBJ whole genome shotgun (WGS) entry which is preliminary data.</text>
</comment>
<dbReference type="InterPro" id="IPR011701">
    <property type="entry name" value="MFS"/>
</dbReference>
<evidence type="ECO:0000256" key="8">
    <source>
        <dbReference type="ARBA" id="ARBA00040914"/>
    </source>
</evidence>
<reference evidence="11 12" key="1">
    <citation type="submission" date="2019-01" db="EMBL/GenBank/DDBJ databases">
        <authorList>
            <person name="Chen W.-M."/>
        </authorList>
    </citation>
    <scope>NUCLEOTIDE SEQUENCE [LARGE SCALE GENOMIC DNA]</scope>
    <source>
        <strain evidence="11 12">FSY-15</strain>
    </source>
</reference>
<evidence type="ECO:0000256" key="7">
    <source>
        <dbReference type="ARBA" id="ARBA00038075"/>
    </source>
</evidence>
<dbReference type="EMBL" id="SACY01000003">
    <property type="protein sequence ID" value="RVU24706.1"/>
    <property type="molecule type" value="Genomic_DNA"/>
</dbReference>
<feature type="transmembrane region" description="Helical" evidence="9">
    <location>
        <begin position="183"/>
        <end position="201"/>
    </location>
</feature>
<dbReference type="GO" id="GO:0005886">
    <property type="term" value="C:plasma membrane"/>
    <property type="evidence" value="ECO:0007669"/>
    <property type="project" value="UniProtKB-SubCell"/>
</dbReference>
<organism evidence="11 12">
    <name type="scientific">Sandaracinomonas limnophila</name>
    <dbReference type="NCBI Taxonomy" id="1862386"/>
    <lineage>
        <taxon>Bacteria</taxon>
        <taxon>Pseudomonadati</taxon>
        <taxon>Bacteroidota</taxon>
        <taxon>Cytophagia</taxon>
        <taxon>Cytophagales</taxon>
        <taxon>Flectobacillaceae</taxon>
        <taxon>Sandaracinomonas</taxon>
    </lineage>
</organism>
<feature type="transmembrane region" description="Helical" evidence="9">
    <location>
        <begin position="20"/>
        <end position="39"/>
    </location>
</feature>
<dbReference type="Proteomes" id="UP000282832">
    <property type="component" value="Unassembled WGS sequence"/>
</dbReference>
<protein>
    <recommendedName>
        <fullName evidence="8">Multidrug efflux pump Tap</fullName>
    </recommendedName>
</protein>
<dbReference type="Gene3D" id="1.20.1250.20">
    <property type="entry name" value="MFS general substrate transporter like domains"/>
    <property type="match status" value="1"/>
</dbReference>
<dbReference type="AlphaFoldDB" id="A0A437PR39"/>
<dbReference type="InterPro" id="IPR020846">
    <property type="entry name" value="MFS_dom"/>
</dbReference>
<feature type="transmembrane region" description="Helical" evidence="9">
    <location>
        <begin position="51"/>
        <end position="71"/>
    </location>
</feature>
<evidence type="ECO:0000256" key="6">
    <source>
        <dbReference type="ARBA" id="ARBA00023136"/>
    </source>
</evidence>
<evidence type="ECO:0000256" key="4">
    <source>
        <dbReference type="ARBA" id="ARBA00022692"/>
    </source>
</evidence>
<dbReference type="SUPFAM" id="SSF103473">
    <property type="entry name" value="MFS general substrate transporter"/>
    <property type="match status" value="1"/>
</dbReference>
<comment type="similarity">
    <text evidence="7">Belongs to the major facilitator superfamily. Drug:H(+) antiporter-3 (DHA3) (TC 2.A.1.21) family.</text>
</comment>
<dbReference type="PANTHER" id="PTHR23513:SF9">
    <property type="entry name" value="ENTEROBACTIN EXPORTER ENTS"/>
    <property type="match status" value="1"/>
</dbReference>
<feature type="domain" description="Major facilitator superfamily (MFS) profile" evidence="10">
    <location>
        <begin position="12"/>
        <end position="408"/>
    </location>
</feature>
<feature type="transmembrane region" description="Helical" evidence="9">
    <location>
        <begin position="380"/>
        <end position="403"/>
    </location>
</feature>
<name>A0A437PR39_9BACT</name>
<evidence type="ECO:0000313" key="11">
    <source>
        <dbReference type="EMBL" id="RVU24706.1"/>
    </source>
</evidence>
<gene>
    <name evidence="11" type="ORF">EOJ36_06745</name>
</gene>
<keyword evidence="12" id="KW-1185">Reference proteome</keyword>
<dbReference type="CDD" id="cd06173">
    <property type="entry name" value="MFS_MefA_like"/>
    <property type="match status" value="1"/>
</dbReference>
<dbReference type="Pfam" id="PF07690">
    <property type="entry name" value="MFS_1"/>
    <property type="match status" value="1"/>
</dbReference>
<evidence type="ECO:0000259" key="10">
    <source>
        <dbReference type="PROSITE" id="PS50850"/>
    </source>
</evidence>
<evidence type="ECO:0000256" key="9">
    <source>
        <dbReference type="SAM" id="Phobius"/>
    </source>
</evidence>
<evidence type="ECO:0000256" key="2">
    <source>
        <dbReference type="ARBA" id="ARBA00022448"/>
    </source>
</evidence>
<dbReference type="InterPro" id="IPR036259">
    <property type="entry name" value="MFS_trans_sf"/>
</dbReference>
<sequence>MTFFENKDPYAALKFPEFRAFIVGNSVFTMALLMQEVILSYEIYKITHNPLALGLIGLAEVVPYICLALFGGHFADTRDKKRILQISLSFIILGSFILLYSANELVSTDTQFHIYAIYFVIFLIGLSKGFFSPAASSLNPFLVPKEVFANAATWNSSFWQVGAIMGPGMAGFLYAWIGLSGSLWVVIALLFVVMACITFIAKKPIPPKKQSHETIWQSLKEGIQFVFKTKIILYAISLDLFSVLFGGVVAILPIFAEDILKVGAEGLGILRAAPSLGAVSTMAFMIYYPPLKKAWRNLLLAIFGFGIATLVFALSTNFVLTVVALFLTGAFDSVSVVIRQTVLRFYTPDEMRGRVSSVNGIFVSSSNELGAFESGLAAKLLGTIPSVVVGAITTLTLVSIVAFKSKELFALRVDKKVGEE</sequence>
<feature type="transmembrane region" description="Helical" evidence="9">
    <location>
        <begin position="231"/>
        <end position="256"/>
    </location>
</feature>
<accession>A0A437PR39</accession>
<comment type="subcellular location">
    <subcellularLocation>
        <location evidence="1">Cell membrane</location>
        <topology evidence="1">Multi-pass membrane protein</topology>
    </subcellularLocation>
</comment>
<evidence type="ECO:0000256" key="5">
    <source>
        <dbReference type="ARBA" id="ARBA00022989"/>
    </source>
</evidence>
<dbReference type="OrthoDB" id="7283966at2"/>
<dbReference type="PANTHER" id="PTHR23513">
    <property type="entry name" value="INTEGRAL MEMBRANE EFFLUX PROTEIN-RELATED"/>
    <property type="match status" value="1"/>
</dbReference>
<keyword evidence="3" id="KW-1003">Cell membrane</keyword>
<keyword evidence="5 9" id="KW-1133">Transmembrane helix</keyword>
<feature type="transmembrane region" description="Helical" evidence="9">
    <location>
        <begin position="83"/>
        <end position="102"/>
    </location>
</feature>
<evidence type="ECO:0000256" key="3">
    <source>
        <dbReference type="ARBA" id="ARBA00022475"/>
    </source>
</evidence>
<evidence type="ECO:0000256" key="1">
    <source>
        <dbReference type="ARBA" id="ARBA00004651"/>
    </source>
</evidence>
<feature type="transmembrane region" description="Helical" evidence="9">
    <location>
        <begin position="114"/>
        <end position="136"/>
    </location>
</feature>
<proteinExistence type="inferred from homology"/>
<keyword evidence="2" id="KW-0813">Transport</keyword>
<keyword evidence="6 9" id="KW-0472">Membrane</keyword>
<feature type="transmembrane region" description="Helical" evidence="9">
    <location>
        <begin position="300"/>
        <end position="327"/>
    </location>
</feature>
<dbReference type="PROSITE" id="PS50850">
    <property type="entry name" value="MFS"/>
    <property type="match status" value="1"/>
</dbReference>
<evidence type="ECO:0000313" key="12">
    <source>
        <dbReference type="Proteomes" id="UP000282832"/>
    </source>
</evidence>
<keyword evidence="4 9" id="KW-0812">Transmembrane</keyword>
<dbReference type="RefSeq" id="WP_127803670.1">
    <property type="nucleotide sequence ID" value="NZ_SACY01000003.1"/>
</dbReference>